<protein>
    <submittedName>
        <fullName evidence="1">Uncharacterized protein</fullName>
    </submittedName>
</protein>
<sequence>MSLIRLLQQLQRNELPAGSYDDCPYKGSTPSIVIRRLPGCMSPVYIPAKSVISYRRDKELGLVKEV</sequence>
<keyword evidence="2" id="KW-1185">Reference proteome</keyword>
<name>A0A8T0HB11_CERPU</name>
<dbReference type="AlphaFoldDB" id="A0A8T0HB11"/>
<reference evidence="1 2" key="1">
    <citation type="submission" date="2020-06" db="EMBL/GenBank/DDBJ databases">
        <title>WGS assembly of Ceratodon purpureus strain R40.</title>
        <authorList>
            <person name="Carey S.B."/>
            <person name="Jenkins J."/>
            <person name="Shu S."/>
            <person name="Lovell J.T."/>
            <person name="Sreedasyam A."/>
            <person name="Maumus F."/>
            <person name="Tiley G.P."/>
            <person name="Fernandez-Pozo N."/>
            <person name="Barry K."/>
            <person name="Chen C."/>
            <person name="Wang M."/>
            <person name="Lipzen A."/>
            <person name="Daum C."/>
            <person name="Saski C.A."/>
            <person name="Payton A.C."/>
            <person name="Mcbreen J.C."/>
            <person name="Conrad R.E."/>
            <person name="Kollar L.M."/>
            <person name="Olsson S."/>
            <person name="Huttunen S."/>
            <person name="Landis J.B."/>
            <person name="Wickett N.J."/>
            <person name="Johnson M.G."/>
            <person name="Rensing S.A."/>
            <person name="Grimwood J."/>
            <person name="Schmutz J."/>
            <person name="Mcdaniel S.F."/>
        </authorList>
    </citation>
    <scope>NUCLEOTIDE SEQUENCE [LARGE SCALE GENOMIC DNA]</scope>
    <source>
        <strain evidence="1 2">R40</strain>
    </source>
</reference>
<comment type="caution">
    <text evidence="1">The sequence shown here is derived from an EMBL/GenBank/DDBJ whole genome shotgun (WGS) entry which is preliminary data.</text>
</comment>
<evidence type="ECO:0000313" key="1">
    <source>
        <dbReference type="EMBL" id="KAG0568961.1"/>
    </source>
</evidence>
<organism evidence="1 2">
    <name type="scientific">Ceratodon purpureus</name>
    <name type="common">Fire moss</name>
    <name type="synonym">Dicranum purpureum</name>
    <dbReference type="NCBI Taxonomy" id="3225"/>
    <lineage>
        <taxon>Eukaryota</taxon>
        <taxon>Viridiplantae</taxon>
        <taxon>Streptophyta</taxon>
        <taxon>Embryophyta</taxon>
        <taxon>Bryophyta</taxon>
        <taxon>Bryophytina</taxon>
        <taxon>Bryopsida</taxon>
        <taxon>Dicranidae</taxon>
        <taxon>Pseudoditrichales</taxon>
        <taxon>Ditrichaceae</taxon>
        <taxon>Ceratodon</taxon>
    </lineage>
</organism>
<accession>A0A8T0HB11</accession>
<dbReference type="EMBL" id="CM026427">
    <property type="protein sequence ID" value="KAG0568961.1"/>
    <property type="molecule type" value="Genomic_DNA"/>
</dbReference>
<gene>
    <name evidence="1" type="ORF">KC19_6G055300</name>
</gene>
<proteinExistence type="predicted"/>
<dbReference type="Proteomes" id="UP000822688">
    <property type="component" value="Chromosome 6"/>
</dbReference>
<evidence type="ECO:0000313" key="2">
    <source>
        <dbReference type="Proteomes" id="UP000822688"/>
    </source>
</evidence>